<dbReference type="AlphaFoldDB" id="A0A834UGX7"/>
<organism evidence="1 2">
    <name type="scientific">Vespula pensylvanica</name>
    <name type="common">Western yellow jacket</name>
    <name type="synonym">Wasp</name>
    <dbReference type="NCBI Taxonomy" id="30213"/>
    <lineage>
        <taxon>Eukaryota</taxon>
        <taxon>Metazoa</taxon>
        <taxon>Ecdysozoa</taxon>
        <taxon>Arthropoda</taxon>
        <taxon>Hexapoda</taxon>
        <taxon>Insecta</taxon>
        <taxon>Pterygota</taxon>
        <taxon>Neoptera</taxon>
        <taxon>Endopterygota</taxon>
        <taxon>Hymenoptera</taxon>
        <taxon>Apocrita</taxon>
        <taxon>Aculeata</taxon>
        <taxon>Vespoidea</taxon>
        <taxon>Vespidae</taxon>
        <taxon>Vespinae</taxon>
        <taxon>Vespula</taxon>
    </lineage>
</organism>
<gene>
    <name evidence="1" type="ORF">H0235_001024</name>
</gene>
<proteinExistence type="predicted"/>
<name>A0A834UGX7_VESPE</name>
<comment type="caution">
    <text evidence="1">The sequence shown here is derived from an EMBL/GenBank/DDBJ whole genome shotgun (WGS) entry which is preliminary data.</text>
</comment>
<accession>A0A834UGX7</accession>
<evidence type="ECO:0000313" key="2">
    <source>
        <dbReference type="Proteomes" id="UP000600918"/>
    </source>
</evidence>
<reference evidence="1" key="1">
    <citation type="journal article" date="2020" name="G3 (Bethesda)">
        <title>High-Quality Assemblies for Three Invasive Social Wasps from the &lt;i&gt;Vespula&lt;/i&gt; Genus.</title>
        <authorList>
            <person name="Harrop T.W.R."/>
            <person name="Guhlin J."/>
            <person name="McLaughlin G.M."/>
            <person name="Permina E."/>
            <person name="Stockwell P."/>
            <person name="Gilligan J."/>
            <person name="Le Lec M.F."/>
            <person name="Gruber M.A.M."/>
            <person name="Quinn O."/>
            <person name="Lovegrove M."/>
            <person name="Duncan E.J."/>
            <person name="Remnant E.J."/>
            <person name="Van Eeckhoven J."/>
            <person name="Graham B."/>
            <person name="Knapp R.A."/>
            <person name="Langford K.W."/>
            <person name="Kronenberg Z."/>
            <person name="Press M.O."/>
            <person name="Eacker S.M."/>
            <person name="Wilson-Rankin E.E."/>
            <person name="Purcell J."/>
            <person name="Lester P.J."/>
            <person name="Dearden P.K."/>
        </authorList>
    </citation>
    <scope>NUCLEOTIDE SEQUENCE</scope>
    <source>
        <strain evidence="1">Volc-1</strain>
    </source>
</reference>
<dbReference type="Proteomes" id="UP000600918">
    <property type="component" value="Unassembled WGS sequence"/>
</dbReference>
<protein>
    <submittedName>
        <fullName evidence="1">Uncharacterized protein</fullName>
    </submittedName>
</protein>
<keyword evidence="2" id="KW-1185">Reference proteome</keyword>
<evidence type="ECO:0000313" key="1">
    <source>
        <dbReference type="EMBL" id="KAF7438633.1"/>
    </source>
</evidence>
<sequence>MENPSYYYSEDYDRIFQAKYIEVQKAILNQSKCYKLGILISTIKYGNSTELEHGIDRVGPNINLSIINFLLKSYGESRVLETVLHFLVSDEELLEEAT</sequence>
<dbReference type="EMBL" id="JACSDY010000001">
    <property type="protein sequence ID" value="KAF7438633.1"/>
    <property type="molecule type" value="Genomic_DNA"/>
</dbReference>